<evidence type="ECO:0000313" key="5">
    <source>
        <dbReference type="Proteomes" id="UP000800094"/>
    </source>
</evidence>
<feature type="region of interest" description="Disordered" evidence="2">
    <location>
        <begin position="289"/>
        <end position="311"/>
    </location>
</feature>
<dbReference type="OrthoDB" id="432483at2759"/>
<proteinExistence type="predicted"/>
<organism evidence="4 5">
    <name type="scientific">Trematosphaeria pertusa</name>
    <dbReference type="NCBI Taxonomy" id="390896"/>
    <lineage>
        <taxon>Eukaryota</taxon>
        <taxon>Fungi</taxon>
        <taxon>Dikarya</taxon>
        <taxon>Ascomycota</taxon>
        <taxon>Pezizomycotina</taxon>
        <taxon>Dothideomycetes</taxon>
        <taxon>Pleosporomycetidae</taxon>
        <taxon>Pleosporales</taxon>
        <taxon>Massarineae</taxon>
        <taxon>Trematosphaeriaceae</taxon>
        <taxon>Trematosphaeria</taxon>
    </lineage>
</organism>
<dbReference type="EMBL" id="ML987194">
    <property type="protein sequence ID" value="KAF2250094.1"/>
    <property type="molecule type" value="Genomic_DNA"/>
</dbReference>
<evidence type="ECO:0000256" key="1">
    <source>
        <dbReference type="SAM" id="Coils"/>
    </source>
</evidence>
<dbReference type="Pfam" id="PF17111">
    <property type="entry name" value="PigL_N"/>
    <property type="match status" value="1"/>
</dbReference>
<keyword evidence="5" id="KW-1185">Reference proteome</keyword>
<accession>A0A6A6IHQ1</accession>
<reference evidence="4" key="1">
    <citation type="journal article" date="2020" name="Stud. Mycol.">
        <title>101 Dothideomycetes genomes: a test case for predicting lifestyles and emergence of pathogens.</title>
        <authorList>
            <person name="Haridas S."/>
            <person name="Albert R."/>
            <person name="Binder M."/>
            <person name="Bloem J."/>
            <person name="Labutti K."/>
            <person name="Salamov A."/>
            <person name="Andreopoulos B."/>
            <person name="Baker S."/>
            <person name="Barry K."/>
            <person name="Bills G."/>
            <person name="Bluhm B."/>
            <person name="Cannon C."/>
            <person name="Castanera R."/>
            <person name="Culley D."/>
            <person name="Daum C."/>
            <person name="Ezra D."/>
            <person name="Gonzalez J."/>
            <person name="Henrissat B."/>
            <person name="Kuo A."/>
            <person name="Liang C."/>
            <person name="Lipzen A."/>
            <person name="Lutzoni F."/>
            <person name="Magnuson J."/>
            <person name="Mondo S."/>
            <person name="Nolan M."/>
            <person name="Ohm R."/>
            <person name="Pangilinan J."/>
            <person name="Park H.-J."/>
            <person name="Ramirez L."/>
            <person name="Alfaro M."/>
            <person name="Sun H."/>
            <person name="Tritt A."/>
            <person name="Yoshinaga Y."/>
            <person name="Zwiers L.-H."/>
            <person name="Turgeon B."/>
            <person name="Goodwin S."/>
            <person name="Spatafora J."/>
            <person name="Crous P."/>
            <person name="Grigoriev I."/>
        </authorList>
    </citation>
    <scope>NUCLEOTIDE SEQUENCE</scope>
    <source>
        <strain evidence="4">CBS 122368</strain>
    </source>
</reference>
<protein>
    <recommendedName>
        <fullName evidence="3">Azaphilone pigments biosynthesis cluster protein L N-terminal domain-containing protein</fullName>
    </recommendedName>
</protein>
<keyword evidence="1" id="KW-0175">Coiled coil</keyword>
<name>A0A6A6IHQ1_9PLEO</name>
<feature type="domain" description="Azaphilone pigments biosynthesis cluster protein L N-terminal" evidence="3">
    <location>
        <begin position="2"/>
        <end position="210"/>
    </location>
</feature>
<feature type="coiled-coil region" evidence="1">
    <location>
        <begin position="168"/>
        <end position="195"/>
    </location>
</feature>
<dbReference type="InterPro" id="IPR031348">
    <property type="entry name" value="PigL_N"/>
</dbReference>
<dbReference type="AlphaFoldDB" id="A0A6A6IHQ1"/>
<sequence length="311" mass="33443">MADPLSITSGILAVVGAAYTSTKGLYDLIDGLQNAPKAIAEMKSDIGAVQGVLKALETNLREKPAALTPIFERVRIKETVGACDDITKNFTQTIEKYTAHSKDGSFSKRDRLTVTFRKSKLDGFRTRLNAAKDTVQFAVTSANLTISSSTYSSTEDLKATLEMHEDALRSQSQLLVNIEKDIKDLEIDEEAEADETNDIIAITTRERDLTLAILPVLQKSCAEALAVTEAQANNTTQRFGNVTAEDFSKVGAGVVGSHLGTGNVQQKWGDTKATKSSQAFVGRMDGQAFRDFWSSPTPNSDAGPRSGTGGA</sequence>
<gene>
    <name evidence="4" type="ORF">BU26DRAFT_593797</name>
</gene>
<dbReference type="Proteomes" id="UP000800094">
    <property type="component" value="Unassembled WGS sequence"/>
</dbReference>
<evidence type="ECO:0000259" key="3">
    <source>
        <dbReference type="Pfam" id="PF17111"/>
    </source>
</evidence>
<dbReference type="GeneID" id="54588217"/>
<evidence type="ECO:0000256" key="2">
    <source>
        <dbReference type="SAM" id="MobiDB-lite"/>
    </source>
</evidence>
<evidence type="ECO:0000313" key="4">
    <source>
        <dbReference type="EMBL" id="KAF2250094.1"/>
    </source>
</evidence>
<dbReference type="RefSeq" id="XP_033685098.1">
    <property type="nucleotide sequence ID" value="XM_033834887.1"/>
</dbReference>